<evidence type="ECO:0000313" key="4">
    <source>
        <dbReference type="Proteomes" id="UP000011715"/>
    </source>
</evidence>
<gene>
    <name evidence="2" type="ORF">MAPG_06251</name>
</gene>
<name>A0A0C4E1I9_MAGP6</name>
<dbReference type="SUPFAM" id="SSF48403">
    <property type="entry name" value="Ankyrin repeat"/>
    <property type="match status" value="1"/>
</dbReference>
<evidence type="ECO:0008006" key="5">
    <source>
        <dbReference type="Google" id="ProtNLM"/>
    </source>
</evidence>
<reference evidence="2" key="1">
    <citation type="submission" date="2010-05" db="EMBL/GenBank/DDBJ databases">
        <title>The Genome Sequence of Magnaporthe poae strain ATCC 64411.</title>
        <authorList>
            <consortium name="The Broad Institute Genome Sequencing Platform"/>
            <consortium name="Broad Institute Genome Sequencing Center for Infectious Disease"/>
            <person name="Ma L.-J."/>
            <person name="Dead R."/>
            <person name="Young S."/>
            <person name="Zeng Q."/>
            <person name="Koehrsen M."/>
            <person name="Alvarado L."/>
            <person name="Berlin A."/>
            <person name="Chapman S.B."/>
            <person name="Chen Z."/>
            <person name="Freedman E."/>
            <person name="Gellesch M."/>
            <person name="Goldberg J."/>
            <person name="Griggs A."/>
            <person name="Gujja S."/>
            <person name="Heilman E.R."/>
            <person name="Heiman D."/>
            <person name="Hepburn T."/>
            <person name="Howarth C."/>
            <person name="Jen D."/>
            <person name="Larson L."/>
            <person name="Mehta T."/>
            <person name="Neiman D."/>
            <person name="Pearson M."/>
            <person name="Roberts A."/>
            <person name="Saif S."/>
            <person name="Shea T."/>
            <person name="Shenoy N."/>
            <person name="Sisk P."/>
            <person name="Stolte C."/>
            <person name="Sykes S."/>
            <person name="Walk T."/>
            <person name="White J."/>
            <person name="Yandava C."/>
            <person name="Haas B."/>
            <person name="Nusbaum C."/>
            <person name="Birren B."/>
        </authorList>
    </citation>
    <scope>NUCLEOTIDE SEQUENCE</scope>
    <source>
        <strain evidence="2">ATCC 64411</strain>
    </source>
</reference>
<keyword evidence="4" id="KW-1185">Reference proteome</keyword>
<proteinExistence type="predicted"/>
<reference evidence="3" key="4">
    <citation type="journal article" date="2015" name="G3 (Bethesda)">
        <title>Genome sequences of three phytopathogenic species of the Magnaporthaceae family of fungi.</title>
        <authorList>
            <person name="Okagaki L.H."/>
            <person name="Nunes C.C."/>
            <person name="Sailsbery J."/>
            <person name="Clay B."/>
            <person name="Brown D."/>
            <person name="John T."/>
            <person name="Oh Y."/>
            <person name="Young N."/>
            <person name="Fitzgerald M."/>
            <person name="Haas B.J."/>
            <person name="Zeng Q."/>
            <person name="Young S."/>
            <person name="Adiconis X."/>
            <person name="Fan L."/>
            <person name="Levin J.Z."/>
            <person name="Mitchell T.K."/>
            <person name="Okubara P.A."/>
            <person name="Farman M.L."/>
            <person name="Kohn L.M."/>
            <person name="Birren B."/>
            <person name="Ma L.-J."/>
            <person name="Dean R.A."/>
        </authorList>
    </citation>
    <scope>NUCLEOTIDE SEQUENCE</scope>
    <source>
        <strain evidence="3">ATCC 64411 / 73-15</strain>
    </source>
</reference>
<dbReference type="EMBL" id="GL876970">
    <property type="protein sequence ID" value="KLU87250.1"/>
    <property type="molecule type" value="Genomic_DNA"/>
</dbReference>
<dbReference type="Gene3D" id="1.25.40.20">
    <property type="entry name" value="Ankyrin repeat-containing domain"/>
    <property type="match status" value="1"/>
</dbReference>
<feature type="region of interest" description="Disordered" evidence="1">
    <location>
        <begin position="1"/>
        <end position="20"/>
    </location>
</feature>
<evidence type="ECO:0000313" key="3">
    <source>
        <dbReference type="EnsemblFungi" id="MAPG_06251T0"/>
    </source>
</evidence>
<evidence type="ECO:0000313" key="2">
    <source>
        <dbReference type="EMBL" id="KLU87250.1"/>
    </source>
</evidence>
<dbReference type="AlphaFoldDB" id="A0A0C4E1I9"/>
<reference evidence="4" key="2">
    <citation type="submission" date="2010-05" db="EMBL/GenBank/DDBJ databases">
        <title>The genome sequence of Magnaporthe poae strain ATCC 64411.</title>
        <authorList>
            <person name="Ma L.-J."/>
            <person name="Dead R."/>
            <person name="Young S."/>
            <person name="Zeng Q."/>
            <person name="Koehrsen M."/>
            <person name="Alvarado L."/>
            <person name="Berlin A."/>
            <person name="Chapman S.B."/>
            <person name="Chen Z."/>
            <person name="Freedman E."/>
            <person name="Gellesch M."/>
            <person name="Goldberg J."/>
            <person name="Griggs A."/>
            <person name="Gujja S."/>
            <person name="Heilman E.R."/>
            <person name="Heiman D."/>
            <person name="Hepburn T."/>
            <person name="Howarth C."/>
            <person name="Jen D."/>
            <person name="Larson L."/>
            <person name="Mehta T."/>
            <person name="Neiman D."/>
            <person name="Pearson M."/>
            <person name="Roberts A."/>
            <person name="Saif S."/>
            <person name="Shea T."/>
            <person name="Shenoy N."/>
            <person name="Sisk P."/>
            <person name="Stolte C."/>
            <person name="Sykes S."/>
            <person name="Walk T."/>
            <person name="White J."/>
            <person name="Yandava C."/>
            <person name="Haas B."/>
            <person name="Nusbaum C."/>
            <person name="Birren B."/>
        </authorList>
    </citation>
    <scope>NUCLEOTIDE SEQUENCE [LARGE SCALE GENOMIC DNA]</scope>
    <source>
        <strain evidence="4">ATCC 64411 / 73-15</strain>
    </source>
</reference>
<reference evidence="3" key="5">
    <citation type="submission" date="2015-06" db="UniProtKB">
        <authorList>
            <consortium name="EnsemblFungi"/>
        </authorList>
    </citation>
    <scope>IDENTIFICATION</scope>
    <source>
        <strain evidence="3">ATCC 64411</strain>
    </source>
</reference>
<dbReference type="Proteomes" id="UP000011715">
    <property type="component" value="Unassembled WGS sequence"/>
</dbReference>
<evidence type="ECO:0000256" key="1">
    <source>
        <dbReference type="SAM" id="MobiDB-lite"/>
    </source>
</evidence>
<feature type="compositionally biased region" description="Polar residues" evidence="1">
    <location>
        <begin position="1"/>
        <end position="12"/>
    </location>
</feature>
<organism evidence="3 4">
    <name type="scientific">Magnaporthiopsis poae (strain ATCC 64411 / 73-15)</name>
    <name type="common">Kentucky bluegrass fungus</name>
    <name type="synonym">Magnaporthe poae</name>
    <dbReference type="NCBI Taxonomy" id="644358"/>
    <lineage>
        <taxon>Eukaryota</taxon>
        <taxon>Fungi</taxon>
        <taxon>Dikarya</taxon>
        <taxon>Ascomycota</taxon>
        <taxon>Pezizomycotina</taxon>
        <taxon>Sordariomycetes</taxon>
        <taxon>Sordariomycetidae</taxon>
        <taxon>Magnaporthales</taxon>
        <taxon>Magnaporthaceae</taxon>
        <taxon>Magnaporthiopsis</taxon>
    </lineage>
</organism>
<dbReference type="InterPro" id="IPR036770">
    <property type="entry name" value="Ankyrin_rpt-contain_sf"/>
</dbReference>
<dbReference type="STRING" id="644358.A0A0C4E1I9"/>
<dbReference type="eggNOG" id="ENOG502T6AI">
    <property type="taxonomic scope" value="Eukaryota"/>
</dbReference>
<accession>A0A0C4E1I9</accession>
<dbReference type="VEuPathDB" id="FungiDB:MAPG_06251"/>
<feature type="region of interest" description="Disordered" evidence="1">
    <location>
        <begin position="308"/>
        <end position="330"/>
    </location>
</feature>
<sequence length="689" mass="75262">MASHGDTTTTSPPERLAAFPRRPPLSNLERLLPELMMMVLYETDLGLADLSRLARTSWALYGQVLPRLLASDELKNKAMQRALARNISSLVDKVVLYGGPVSTVVSRAEWTSWGTRWPGTGRTVLTLGLTARQGSFRAFKRLVELGARVDCPEIDIYASRSLISSIVQPSSSAFLKIFLDGDLETATENPPLVSQLPQHQLDAMLYHVAEMQNYKHSAWTASSCVDFAKRLITAGADPNPSWVLLEDPKLNRARRRCRRRGIFLPTLSAAIISRSVDLVRLLLESGASVEALDHKFFTVLNSEGRYPGIRDGGSPDPLPHEKKTTRRPGLANHGPLFAVAYALADSLSRTGDASERAKDFQKLAEITDMCVKRGAKVNVSLPMQVNWAMRYRTPLMLYLAAVRDWKPCGGSQPGSDAIQRLQYLIGIGASPVVFDDKNTTKCLPRMAIFNAGHIIRSGLPDRSPDAREILMERETSPAQALLEAWCPLGSALPLLVNPLKILLAPMGLQTDGIRPVDLLASYRYAATAHPVAPEQQGSADTAGATECADPVISAWNSIMTEVIRHLSPSDLDMLLADYIFLKATCDRRPHDGRSGGLTGSVERTTSPAPIALTAERARLFRFLIGECGADPAARCHGWTLPAILASGLGEEAGSIDQAAEEYNRLVRFDWNAPGAGNGRPWLVGDVDHQ</sequence>
<reference evidence="2" key="3">
    <citation type="submission" date="2011-03" db="EMBL/GenBank/DDBJ databases">
        <title>Annotation of Magnaporthe poae ATCC 64411.</title>
        <authorList>
            <person name="Ma L.-J."/>
            <person name="Dead R."/>
            <person name="Young S.K."/>
            <person name="Zeng Q."/>
            <person name="Gargeya S."/>
            <person name="Fitzgerald M."/>
            <person name="Haas B."/>
            <person name="Abouelleil A."/>
            <person name="Alvarado L."/>
            <person name="Arachchi H.M."/>
            <person name="Berlin A."/>
            <person name="Brown A."/>
            <person name="Chapman S.B."/>
            <person name="Chen Z."/>
            <person name="Dunbar C."/>
            <person name="Freedman E."/>
            <person name="Gearin G."/>
            <person name="Gellesch M."/>
            <person name="Goldberg J."/>
            <person name="Griggs A."/>
            <person name="Gujja S."/>
            <person name="Heiman D."/>
            <person name="Howarth C."/>
            <person name="Larson L."/>
            <person name="Lui A."/>
            <person name="MacDonald P.J.P."/>
            <person name="Mehta T."/>
            <person name="Montmayeur A."/>
            <person name="Murphy C."/>
            <person name="Neiman D."/>
            <person name="Pearson M."/>
            <person name="Priest M."/>
            <person name="Roberts A."/>
            <person name="Saif S."/>
            <person name="Shea T."/>
            <person name="Shenoy N."/>
            <person name="Sisk P."/>
            <person name="Stolte C."/>
            <person name="Sykes S."/>
            <person name="Yandava C."/>
            <person name="Wortman J."/>
            <person name="Nusbaum C."/>
            <person name="Birren B."/>
        </authorList>
    </citation>
    <scope>NUCLEOTIDE SEQUENCE</scope>
    <source>
        <strain evidence="2">ATCC 64411</strain>
    </source>
</reference>
<dbReference type="EMBL" id="ADBL01001500">
    <property type="status" value="NOT_ANNOTATED_CDS"/>
    <property type="molecule type" value="Genomic_DNA"/>
</dbReference>
<dbReference type="EnsemblFungi" id="MAPG_06251T0">
    <property type="protein sequence ID" value="MAPG_06251T0"/>
    <property type="gene ID" value="MAPG_06251"/>
</dbReference>
<protein>
    <recommendedName>
        <fullName evidence="5">Ankyrin repeat protein</fullName>
    </recommendedName>
</protein>
<dbReference type="OrthoDB" id="4508560at2759"/>
<dbReference type="EMBL" id="ADBL01001501">
    <property type="status" value="NOT_ANNOTATED_CDS"/>
    <property type="molecule type" value="Genomic_DNA"/>
</dbReference>